<dbReference type="EMBL" id="JXTC01000079">
    <property type="protein sequence ID" value="PON90903.1"/>
    <property type="molecule type" value="Genomic_DNA"/>
</dbReference>
<dbReference type="Proteomes" id="UP000237000">
    <property type="component" value="Unassembled WGS sequence"/>
</dbReference>
<dbReference type="InParanoid" id="A0A2P5EZE6"/>
<evidence type="ECO:0000313" key="2">
    <source>
        <dbReference type="Proteomes" id="UP000237000"/>
    </source>
</evidence>
<reference evidence="2" key="1">
    <citation type="submission" date="2016-06" db="EMBL/GenBank/DDBJ databases">
        <title>Parallel loss of symbiosis genes in relatives of nitrogen-fixing non-legume Parasponia.</title>
        <authorList>
            <person name="Van Velzen R."/>
            <person name="Holmer R."/>
            <person name="Bu F."/>
            <person name="Rutten L."/>
            <person name="Van Zeijl A."/>
            <person name="Liu W."/>
            <person name="Santuari L."/>
            <person name="Cao Q."/>
            <person name="Sharma T."/>
            <person name="Shen D."/>
            <person name="Roswanjaya Y."/>
            <person name="Wardhani T."/>
            <person name="Kalhor M.S."/>
            <person name="Jansen J."/>
            <person name="Van den Hoogen J."/>
            <person name="Gungor B."/>
            <person name="Hartog M."/>
            <person name="Hontelez J."/>
            <person name="Verver J."/>
            <person name="Yang W.-C."/>
            <person name="Schijlen E."/>
            <person name="Repin R."/>
            <person name="Schilthuizen M."/>
            <person name="Schranz E."/>
            <person name="Heidstra R."/>
            <person name="Miyata K."/>
            <person name="Fedorova E."/>
            <person name="Kohlen W."/>
            <person name="Bisseling T."/>
            <person name="Smit S."/>
            <person name="Geurts R."/>
        </authorList>
    </citation>
    <scope>NUCLEOTIDE SEQUENCE [LARGE SCALE GENOMIC DNA]</scope>
    <source>
        <strain evidence="2">cv. RG33-2</strain>
    </source>
</reference>
<sequence length="100" mass="11704">MADYRFQHEQSILSILTTIPLPNYYQDFSISMHPSYYQDFLVSTKFKLETVGNFFSCFSHKTKAEQYTPPKKKKKKKKKIFISCVPHKHIQAIVSNAIVV</sequence>
<evidence type="ECO:0000313" key="1">
    <source>
        <dbReference type="EMBL" id="PON90903.1"/>
    </source>
</evidence>
<keyword evidence="2" id="KW-1185">Reference proteome</keyword>
<comment type="caution">
    <text evidence="1">The sequence shown here is derived from an EMBL/GenBank/DDBJ whole genome shotgun (WGS) entry which is preliminary data.</text>
</comment>
<proteinExistence type="predicted"/>
<name>A0A2P5EZE6_TREOI</name>
<dbReference type="AlphaFoldDB" id="A0A2P5EZE6"/>
<protein>
    <submittedName>
        <fullName evidence="1">Uncharacterized protein</fullName>
    </submittedName>
</protein>
<gene>
    <name evidence="1" type="ORF">TorRG33x02_133090</name>
</gene>
<organism evidence="1 2">
    <name type="scientific">Trema orientale</name>
    <name type="common">Charcoal tree</name>
    <name type="synonym">Celtis orientalis</name>
    <dbReference type="NCBI Taxonomy" id="63057"/>
    <lineage>
        <taxon>Eukaryota</taxon>
        <taxon>Viridiplantae</taxon>
        <taxon>Streptophyta</taxon>
        <taxon>Embryophyta</taxon>
        <taxon>Tracheophyta</taxon>
        <taxon>Spermatophyta</taxon>
        <taxon>Magnoliopsida</taxon>
        <taxon>eudicotyledons</taxon>
        <taxon>Gunneridae</taxon>
        <taxon>Pentapetalae</taxon>
        <taxon>rosids</taxon>
        <taxon>fabids</taxon>
        <taxon>Rosales</taxon>
        <taxon>Cannabaceae</taxon>
        <taxon>Trema</taxon>
    </lineage>
</organism>
<accession>A0A2P5EZE6</accession>